<dbReference type="Proteomes" id="UP000827092">
    <property type="component" value="Unassembled WGS sequence"/>
</dbReference>
<evidence type="ECO:0000313" key="1">
    <source>
        <dbReference type="EMBL" id="KAG8178984.1"/>
    </source>
</evidence>
<proteinExistence type="predicted"/>
<evidence type="ECO:0000313" key="2">
    <source>
        <dbReference type="Proteomes" id="UP000827092"/>
    </source>
</evidence>
<protein>
    <submittedName>
        <fullName evidence="1">Uncharacterized protein</fullName>
    </submittedName>
</protein>
<comment type="caution">
    <text evidence="1">The sequence shown here is derived from an EMBL/GenBank/DDBJ whole genome shotgun (WGS) entry which is preliminary data.</text>
</comment>
<dbReference type="EMBL" id="JAFNEN010000655">
    <property type="protein sequence ID" value="KAG8178984.1"/>
    <property type="molecule type" value="Genomic_DNA"/>
</dbReference>
<reference evidence="1 2" key="1">
    <citation type="journal article" date="2022" name="Nat. Ecol. Evol.">
        <title>A masculinizing supergene underlies an exaggerated male reproductive morph in a spider.</title>
        <authorList>
            <person name="Hendrickx F."/>
            <person name="De Corte Z."/>
            <person name="Sonet G."/>
            <person name="Van Belleghem S.M."/>
            <person name="Kostlbacher S."/>
            <person name="Vangestel C."/>
        </authorList>
    </citation>
    <scope>NUCLEOTIDE SEQUENCE [LARGE SCALE GENOMIC DNA]</scope>
    <source>
        <strain evidence="1">W744_W776</strain>
    </source>
</reference>
<sequence>MPSKIREKQRPLSPLIIQSRLKMALLADRNGLGNRGSLTHWPCCAGGLEEGLSSPALFSHQELFVDISVWW</sequence>
<organism evidence="1 2">
    <name type="scientific">Oedothorax gibbosus</name>
    <dbReference type="NCBI Taxonomy" id="931172"/>
    <lineage>
        <taxon>Eukaryota</taxon>
        <taxon>Metazoa</taxon>
        <taxon>Ecdysozoa</taxon>
        <taxon>Arthropoda</taxon>
        <taxon>Chelicerata</taxon>
        <taxon>Arachnida</taxon>
        <taxon>Araneae</taxon>
        <taxon>Araneomorphae</taxon>
        <taxon>Entelegynae</taxon>
        <taxon>Araneoidea</taxon>
        <taxon>Linyphiidae</taxon>
        <taxon>Erigoninae</taxon>
        <taxon>Oedothorax</taxon>
    </lineage>
</organism>
<accession>A0AAV6U4L8</accession>
<gene>
    <name evidence="1" type="ORF">JTE90_012497</name>
</gene>
<dbReference type="AlphaFoldDB" id="A0AAV6U4L8"/>
<keyword evidence="2" id="KW-1185">Reference proteome</keyword>
<name>A0AAV6U4L8_9ARAC</name>